<proteinExistence type="predicted"/>
<accession>A0A6F9XJ58</accession>
<dbReference type="EMBL" id="BLAM01000054">
    <property type="protein sequence ID" value="GET05292.1"/>
    <property type="molecule type" value="Genomic_DNA"/>
</dbReference>
<name>A0A6F9XJ58_9LACO</name>
<sequence>MKKTAKKEPTLSEQIHNAFDWGREFVGQYGYGCMVAGHAFDKLVLQCGISGTYPTFCIMAKSFPSQEYTLIHDMDTLKRSFGDYVRQNKNIMYVTHDDLVAWLSDNWDITLV</sequence>
<comment type="caution">
    <text evidence="1">The sequence shown here is derived from an EMBL/GenBank/DDBJ whole genome shotgun (WGS) entry which is preliminary data.</text>
</comment>
<dbReference type="RefSeq" id="WP_172584146.1">
    <property type="nucleotide sequence ID" value="NZ_BLAM01000054.1"/>
</dbReference>
<protein>
    <submittedName>
        <fullName evidence="1">Uncharacterized protein</fullName>
    </submittedName>
</protein>
<dbReference type="AlphaFoldDB" id="A0A6F9XJ58"/>
<organism evidence="1">
    <name type="scientific">Ligilactobacillus agilis</name>
    <dbReference type="NCBI Taxonomy" id="1601"/>
    <lineage>
        <taxon>Bacteria</taxon>
        <taxon>Bacillati</taxon>
        <taxon>Bacillota</taxon>
        <taxon>Bacilli</taxon>
        <taxon>Lactobacillales</taxon>
        <taxon>Lactobacillaceae</taxon>
        <taxon>Ligilactobacillus</taxon>
    </lineage>
</organism>
<dbReference type="Proteomes" id="UP000494265">
    <property type="component" value="Unassembled WGS sequence"/>
</dbReference>
<gene>
    <name evidence="1" type="ORF">SY212_03220</name>
</gene>
<evidence type="ECO:0000313" key="1">
    <source>
        <dbReference type="EMBL" id="GET05292.1"/>
    </source>
</evidence>
<reference evidence="1" key="1">
    <citation type="submission" date="2019-10" db="EMBL/GenBank/DDBJ databases">
        <title>Lactobacillus agilis SY212 Whole Genome Sequencing Project.</title>
        <authorList>
            <person name="Suzuki S."/>
            <person name="Endo A."/>
            <person name="Maeno S."/>
            <person name="Shiwa Y."/>
            <person name="Matsutani M."/>
            <person name="Kajikawa A."/>
        </authorList>
    </citation>
    <scope>NUCLEOTIDE SEQUENCE</scope>
    <source>
        <strain evidence="1">SY212</strain>
    </source>
</reference>